<dbReference type="Gene3D" id="3.40.50.1820">
    <property type="entry name" value="alpha/beta hydrolase"/>
    <property type="match status" value="2"/>
</dbReference>
<keyword evidence="3" id="KW-1185">Reference proteome</keyword>
<feature type="domain" description="AB hydrolase-1" evidence="1">
    <location>
        <begin position="394"/>
        <end position="531"/>
    </location>
</feature>
<evidence type="ECO:0000313" key="3">
    <source>
        <dbReference type="Proteomes" id="UP000284706"/>
    </source>
</evidence>
<gene>
    <name evidence="2" type="ORF">CVT26_006745</name>
</gene>
<dbReference type="Pfam" id="PF00561">
    <property type="entry name" value="Abhydrolase_1"/>
    <property type="match status" value="2"/>
</dbReference>
<dbReference type="SUPFAM" id="SSF53474">
    <property type="entry name" value="alpha/beta-Hydrolases"/>
    <property type="match status" value="2"/>
</dbReference>
<evidence type="ECO:0000313" key="2">
    <source>
        <dbReference type="EMBL" id="PPQ72385.1"/>
    </source>
</evidence>
<dbReference type="InterPro" id="IPR000073">
    <property type="entry name" value="AB_hydrolase_1"/>
</dbReference>
<protein>
    <recommendedName>
        <fullName evidence="1">AB hydrolase-1 domain-containing protein</fullName>
    </recommendedName>
</protein>
<reference evidence="2 3" key="1">
    <citation type="journal article" date="2018" name="Evol. Lett.">
        <title>Horizontal gene cluster transfer increased hallucinogenic mushroom diversity.</title>
        <authorList>
            <person name="Reynolds H.T."/>
            <person name="Vijayakumar V."/>
            <person name="Gluck-Thaler E."/>
            <person name="Korotkin H.B."/>
            <person name="Matheny P.B."/>
            <person name="Slot J.C."/>
        </authorList>
    </citation>
    <scope>NUCLEOTIDE SEQUENCE [LARGE SCALE GENOMIC DNA]</scope>
    <source>
        <strain evidence="2 3">SRW20</strain>
    </source>
</reference>
<comment type="caution">
    <text evidence="2">The sequence shown here is derived from an EMBL/GenBank/DDBJ whole genome shotgun (WGS) entry which is preliminary data.</text>
</comment>
<dbReference type="AlphaFoldDB" id="A0A409W1L3"/>
<feature type="domain" description="AB hydrolase-1" evidence="1">
    <location>
        <begin position="37"/>
        <end position="178"/>
    </location>
</feature>
<dbReference type="PANTHER" id="PTHR43433">
    <property type="entry name" value="HYDROLASE, ALPHA/BETA FOLD FAMILY PROTEIN"/>
    <property type="match status" value="1"/>
</dbReference>
<name>A0A409W1L3_9AGAR</name>
<evidence type="ECO:0000259" key="1">
    <source>
        <dbReference type="Pfam" id="PF00561"/>
    </source>
</evidence>
<dbReference type="InterPro" id="IPR029058">
    <property type="entry name" value="AB_hydrolase_fold"/>
</dbReference>
<dbReference type="Proteomes" id="UP000284706">
    <property type="component" value="Unassembled WGS sequence"/>
</dbReference>
<dbReference type="InterPro" id="IPR050471">
    <property type="entry name" value="AB_hydrolase"/>
</dbReference>
<dbReference type="OrthoDB" id="19657at2759"/>
<accession>A0A409W1L3</accession>
<sequence length="716" mass="80116">MPHVDVTYPTGSFSFAYAIATPTSYSADEIVPDLPCIIFLHSGYVGKEVFELQFSDRRLRQFNLIAIDMRGYGDTQGWIGDMPCTPAESARDVEQVMAKLKLPPSHVFGLSNGCNVALELAVARPDLVLSLTLCSPLSPEEPEEIAEGRLMVFNYWKDLNDETEKGAQPNDELAAEIAAGAAQLLYNNARTNRIESIHGFTLDKSQEIWLSSPQKVEQSYKACIEWFLKRRHIPPELYKKIQVPISIIHCSEDFAYPVQFAEELKESLQSAGVPKVSLHRVPGSHYGNVTNPRQINGILYQTVTSCHPEMSFSQLSLNSTREQKNTIHPTCSAFRSSKMPYVEISPPTGPMTVFYSISTPACHDAEAIMPDVPTILFLHPLYIPQQIFQAQFSDHDLRQFNLVTFDMRSHGETHGVIGEGTYTPAEDVFHFMEALNLPPCHIFALSIGCTVAMEFASSHADRVLSLTLCSPQSPTELEELSTARQEVHEEWSEALLLPDPNEEASELSDEEILASVNRHGLFRANHLAGLKQLAFNNEMTDLTMAYEYILINQHAELTSIWFRMMESAIVQAQGHWAGSTEQIQEAYRTAISWPIHRKALTQEELVKINCPVIVIYCTEDVLYSVENAESLKVQLEDAGVEAALHLVPGPHYGCVSSAKEINSIVRQFVLSRHDVDSLLCVPLTAESNGTDMKTPFDERLAKYDYQPSDPSELQCM</sequence>
<dbReference type="InParanoid" id="A0A409W1L3"/>
<proteinExistence type="predicted"/>
<dbReference type="EMBL" id="NHYE01005460">
    <property type="protein sequence ID" value="PPQ72385.1"/>
    <property type="molecule type" value="Genomic_DNA"/>
</dbReference>
<dbReference type="PANTHER" id="PTHR43433:SF10">
    <property type="entry name" value="AB HYDROLASE-1 DOMAIN-CONTAINING PROTEIN"/>
    <property type="match status" value="1"/>
</dbReference>
<organism evidence="2 3">
    <name type="scientific">Gymnopilus dilepis</name>
    <dbReference type="NCBI Taxonomy" id="231916"/>
    <lineage>
        <taxon>Eukaryota</taxon>
        <taxon>Fungi</taxon>
        <taxon>Dikarya</taxon>
        <taxon>Basidiomycota</taxon>
        <taxon>Agaricomycotina</taxon>
        <taxon>Agaricomycetes</taxon>
        <taxon>Agaricomycetidae</taxon>
        <taxon>Agaricales</taxon>
        <taxon>Agaricineae</taxon>
        <taxon>Hymenogastraceae</taxon>
        <taxon>Gymnopilus</taxon>
    </lineage>
</organism>
<dbReference type="STRING" id="231916.A0A409W1L3"/>